<dbReference type="InterPro" id="IPR004564">
    <property type="entry name" value="OM_lipoprot_carrier_LolA-like"/>
</dbReference>
<dbReference type="HAMAP" id="MF_00240">
    <property type="entry name" value="LolA"/>
    <property type="match status" value="1"/>
</dbReference>
<comment type="similarity">
    <text evidence="2 10">Belongs to the LolA family.</text>
</comment>
<evidence type="ECO:0000256" key="9">
    <source>
        <dbReference type="ARBA" id="ARBA00023186"/>
    </source>
</evidence>
<dbReference type="Pfam" id="PF03548">
    <property type="entry name" value="LolA"/>
    <property type="match status" value="1"/>
</dbReference>
<dbReference type="PANTHER" id="PTHR35869:SF1">
    <property type="entry name" value="OUTER-MEMBRANE LIPOPROTEIN CARRIER PROTEIN"/>
    <property type="match status" value="1"/>
</dbReference>
<evidence type="ECO:0000256" key="8">
    <source>
        <dbReference type="ARBA" id="ARBA00022927"/>
    </source>
</evidence>
<sequence precursor="true">MRITPLFPLLLLLLLGLSAPPALAEEQTRADLARYYDDVTSLQGRFTQQTRDESGQVLEESSGEFWIERPDRFRWNYGEPWPQEIVSDGEKLWVYDEDLEQVSVRTLADSLGSGPAVLLGGTLEELEAAFELSFPEPGRVALQPREASLDYEYVLLRLDDGVPVEVELEDGLGQITLLKLEELERDASIDSALFDFQPPEGADVIETGGGQTF</sequence>
<evidence type="ECO:0000313" key="11">
    <source>
        <dbReference type="EMBL" id="RLK50582.1"/>
    </source>
</evidence>
<keyword evidence="9 10" id="KW-0143">Chaperone</keyword>
<keyword evidence="5 10" id="KW-0813">Transport</keyword>
<protein>
    <recommendedName>
        <fullName evidence="4 10">Outer-membrane lipoprotein carrier protein</fullName>
    </recommendedName>
</protein>
<comment type="caution">
    <text evidence="11">The sequence shown here is derived from an EMBL/GenBank/DDBJ whole genome shotgun (WGS) entry which is preliminary data.</text>
</comment>
<evidence type="ECO:0000256" key="5">
    <source>
        <dbReference type="ARBA" id="ARBA00022448"/>
    </source>
</evidence>
<comment type="subunit">
    <text evidence="3 10">Monomer.</text>
</comment>
<dbReference type="Proteomes" id="UP000275461">
    <property type="component" value="Unassembled WGS sequence"/>
</dbReference>
<keyword evidence="6 10" id="KW-0732">Signal</keyword>
<dbReference type="NCBIfam" id="TIGR00547">
    <property type="entry name" value="lolA"/>
    <property type="match status" value="1"/>
</dbReference>
<dbReference type="OrthoDB" id="9787361at2"/>
<keyword evidence="12" id="KW-1185">Reference proteome</keyword>
<dbReference type="RefSeq" id="WP_121441064.1">
    <property type="nucleotide sequence ID" value="NZ_RCDA01000001.1"/>
</dbReference>
<gene>
    <name evidence="10" type="primary">lolA</name>
    <name evidence="11" type="ORF">DFR31_0488</name>
</gene>
<evidence type="ECO:0000256" key="1">
    <source>
        <dbReference type="ARBA" id="ARBA00004418"/>
    </source>
</evidence>
<dbReference type="GO" id="GO:0042953">
    <property type="term" value="P:lipoprotein transport"/>
    <property type="evidence" value="ECO:0007669"/>
    <property type="project" value="InterPro"/>
</dbReference>
<keyword evidence="7 10" id="KW-0574">Periplasm</keyword>
<dbReference type="GO" id="GO:0030288">
    <property type="term" value="C:outer membrane-bounded periplasmic space"/>
    <property type="evidence" value="ECO:0007669"/>
    <property type="project" value="TreeGrafter"/>
</dbReference>
<comment type="subcellular location">
    <subcellularLocation>
        <location evidence="1 10">Periplasm</location>
    </subcellularLocation>
</comment>
<evidence type="ECO:0000256" key="7">
    <source>
        <dbReference type="ARBA" id="ARBA00022764"/>
    </source>
</evidence>
<dbReference type="InterPro" id="IPR018323">
    <property type="entry name" value="OM_lipoprot_carrier_LolA_Pbac"/>
</dbReference>
<evidence type="ECO:0000313" key="12">
    <source>
        <dbReference type="Proteomes" id="UP000275461"/>
    </source>
</evidence>
<evidence type="ECO:0000256" key="4">
    <source>
        <dbReference type="ARBA" id="ARBA00014035"/>
    </source>
</evidence>
<dbReference type="SUPFAM" id="SSF89392">
    <property type="entry name" value="Prokaryotic lipoproteins and lipoprotein localization factors"/>
    <property type="match status" value="1"/>
</dbReference>
<reference evidence="11 12" key="1">
    <citation type="submission" date="2018-10" db="EMBL/GenBank/DDBJ databases">
        <title>Genomic Encyclopedia of Type Strains, Phase IV (KMG-IV): sequencing the most valuable type-strain genomes for metagenomic binning, comparative biology and taxonomic classification.</title>
        <authorList>
            <person name="Goeker M."/>
        </authorList>
    </citation>
    <scope>NUCLEOTIDE SEQUENCE [LARGE SCALE GENOMIC DNA]</scope>
    <source>
        <strain evidence="11 12">DSM 12769</strain>
    </source>
</reference>
<dbReference type="Gene3D" id="2.50.20.10">
    <property type="entry name" value="Lipoprotein localisation LolA/LolB/LppX"/>
    <property type="match status" value="1"/>
</dbReference>
<evidence type="ECO:0000256" key="6">
    <source>
        <dbReference type="ARBA" id="ARBA00022729"/>
    </source>
</evidence>
<evidence type="ECO:0000256" key="2">
    <source>
        <dbReference type="ARBA" id="ARBA00007615"/>
    </source>
</evidence>
<name>A0A498C4R4_9GAMM</name>
<evidence type="ECO:0000256" key="3">
    <source>
        <dbReference type="ARBA" id="ARBA00011245"/>
    </source>
</evidence>
<keyword evidence="11" id="KW-0449">Lipoprotein</keyword>
<feature type="chain" id="PRO_5019874424" description="Outer-membrane lipoprotein carrier protein" evidence="10">
    <location>
        <begin position="25"/>
        <end position="213"/>
    </location>
</feature>
<organism evidence="11 12">
    <name type="scientific">Alkalispirillum mobile</name>
    <dbReference type="NCBI Taxonomy" id="85925"/>
    <lineage>
        <taxon>Bacteria</taxon>
        <taxon>Pseudomonadati</taxon>
        <taxon>Pseudomonadota</taxon>
        <taxon>Gammaproteobacteria</taxon>
        <taxon>Chromatiales</taxon>
        <taxon>Ectothiorhodospiraceae</taxon>
        <taxon>Alkalispirillum</taxon>
    </lineage>
</organism>
<feature type="signal peptide" evidence="10">
    <location>
        <begin position="1"/>
        <end position="24"/>
    </location>
</feature>
<evidence type="ECO:0000256" key="10">
    <source>
        <dbReference type="HAMAP-Rule" id="MF_00240"/>
    </source>
</evidence>
<comment type="function">
    <text evidence="10">Participates in the translocation of lipoproteins from the inner membrane to the outer membrane. Only forms a complex with a lipoprotein if the residue after the N-terminal Cys is not an aspartate (The Asp acts as a targeting signal to indicate that the lipoprotein should stay in the inner membrane).</text>
</comment>
<keyword evidence="8 10" id="KW-0653">Protein transport</keyword>
<dbReference type="InterPro" id="IPR029046">
    <property type="entry name" value="LolA/LolB/LppX"/>
</dbReference>
<dbReference type="AlphaFoldDB" id="A0A498C4R4"/>
<dbReference type="PANTHER" id="PTHR35869">
    <property type="entry name" value="OUTER-MEMBRANE LIPOPROTEIN CARRIER PROTEIN"/>
    <property type="match status" value="1"/>
</dbReference>
<proteinExistence type="inferred from homology"/>
<accession>A0A498C4R4</accession>
<dbReference type="GO" id="GO:0044874">
    <property type="term" value="P:lipoprotein localization to outer membrane"/>
    <property type="evidence" value="ECO:0007669"/>
    <property type="project" value="UniProtKB-UniRule"/>
</dbReference>
<dbReference type="CDD" id="cd16325">
    <property type="entry name" value="LolA"/>
    <property type="match status" value="1"/>
</dbReference>
<dbReference type="EMBL" id="RCDA01000001">
    <property type="protein sequence ID" value="RLK50582.1"/>
    <property type="molecule type" value="Genomic_DNA"/>
</dbReference>